<dbReference type="OrthoDB" id="4328496at2"/>
<keyword evidence="2" id="KW-1185">Reference proteome</keyword>
<proteinExistence type="predicted"/>
<gene>
    <name evidence="1" type="ORF">B4N89_03245</name>
</gene>
<dbReference type="RefSeq" id="WP_078974362.1">
    <property type="nucleotide sequence ID" value="NZ_MWQN01000001.1"/>
</dbReference>
<dbReference type="AlphaFoldDB" id="A0A1T3NTG9"/>
<evidence type="ECO:0000313" key="1">
    <source>
        <dbReference type="EMBL" id="OPC80096.1"/>
    </source>
</evidence>
<dbReference type="NCBIfam" id="NF035938">
    <property type="entry name" value="EboA_domain"/>
    <property type="match status" value="1"/>
</dbReference>
<sequence length="141" mass="14904">MPHPPIADLRSAFTASAKPGSQDWPSLADFTVFAAAGRTCGRAPLIGLPGWTCDDAARVLALAELAARTPHHDLSAHLRTLYWRGDAHERRAVLRALPYLGITGHDPALAMSLVADALRTGDPHLIAAARFAGTQDGPEPG</sequence>
<evidence type="ECO:0008006" key="3">
    <source>
        <dbReference type="Google" id="ProtNLM"/>
    </source>
</evidence>
<name>A0A1T3NTG9_9ACTN</name>
<comment type="caution">
    <text evidence="1">The sequence shown here is derived from an EMBL/GenBank/DDBJ whole genome shotgun (WGS) entry which is preliminary data.</text>
</comment>
<evidence type="ECO:0000313" key="2">
    <source>
        <dbReference type="Proteomes" id="UP000190037"/>
    </source>
</evidence>
<dbReference type="InterPro" id="IPR047715">
    <property type="entry name" value="EboA_dom"/>
</dbReference>
<dbReference type="STRING" id="159449.B4N89_03245"/>
<protein>
    <recommendedName>
        <fullName evidence="3">Sugar phosphate isomerase</fullName>
    </recommendedName>
</protein>
<reference evidence="1 2" key="1">
    <citation type="submission" date="2017-03" db="EMBL/GenBank/DDBJ databases">
        <title>Draft genome sequence of Streptomyces scabrisporus NF3, endophyte isolated from Amphipterygium adstringens.</title>
        <authorList>
            <person name="Vazquez M."/>
            <person name="Ceapa C.D."/>
            <person name="Rodriguez Luna D."/>
            <person name="Sanchez Esquivel S."/>
        </authorList>
    </citation>
    <scope>NUCLEOTIDE SEQUENCE [LARGE SCALE GENOMIC DNA]</scope>
    <source>
        <strain evidence="1 2">NF3</strain>
    </source>
</reference>
<accession>A0A1T3NTG9</accession>
<organism evidence="1 2">
    <name type="scientific">Embleya scabrispora</name>
    <dbReference type="NCBI Taxonomy" id="159449"/>
    <lineage>
        <taxon>Bacteria</taxon>
        <taxon>Bacillati</taxon>
        <taxon>Actinomycetota</taxon>
        <taxon>Actinomycetes</taxon>
        <taxon>Kitasatosporales</taxon>
        <taxon>Streptomycetaceae</taxon>
        <taxon>Embleya</taxon>
    </lineage>
</organism>
<dbReference type="EMBL" id="MWQN01000001">
    <property type="protein sequence ID" value="OPC80096.1"/>
    <property type="molecule type" value="Genomic_DNA"/>
</dbReference>
<dbReference type="Proteomes" id="UP000190037">
    <property type="component" value="Unassembled WGS sequence"/>
</dbReference>